<feature type="domain" description="Pyridoxamine 5'-phosphate oxidase N-terminal" evidence="3">
    <location>
        <begin position="21"/>
        <end position="130"/>
    </location>
</feature>
<comment type="subunit">
    <text evidence="2">Homodimer.</text>
</comment>
<feature type="domain" description="Pyridoxine 5'-phosphate oxidase dimerisation C-terminal" evidence="4">
    <location>
        <begin position="151"/>
        <end position="192"/>
    </location>
</feature>
<comment type="function">
    <text evidence="2">Catalyzes the oxidation of either pyridoxine 5'-phosphate (PNP) or pyridoxamine 5'-phosphate (PMP) into pyridoxal 5'-phosphate (PLP).</text>
</comment>
<dbReference type="Proteomes" id="UP001059822">
    <property type="component" value="Chromosome"/>
</dbReference>
<feature type="binding site" evidence="2">
    <location>
        <position position="102"/>
    </location>
    <ligand>
        <name>substrate</name>
    </ligand>
</feature>
<dbReference type="Pfam" id="PF10590">
    <property type="entry name" value="PNP_phzG_C"/>
    <property type="match status" value="1"/>
</dbReference>
<evidence type="ECO:0000256" key="2">
    <source>
        <dbReference type="HAMAP-Rule" id="MF_01629"/>
    </source>
</evidence>
<accession>A0A9Q9F3M8</accession>
<dbReference type="GO" id="GO:0010181">
    <property type="term" value="F:FMN binding"/>
    <property type="evidence" value="ECO:0007669"/>
    <property type="project" value="UniProtKB-UniRule"/>
</dbReference>
<protein>
    <recommendedName>
        <fullName evidence="2">Pyridoxine/pyridoxamine 5'-phosphate oxidase</fullName>
        <ecNumber evidence="2">1.4.3.5</ecNumber>
    </recommendedName>
    <alternativeName>
        <fullName evidence="2">PNP/PMP oxidase</fullName>
        <shortName evidence="2">PNPOx</shortName>
    </alternativeName>
    <alternativeName>
        <fullName evidence="2">Pyridoxal 5'-phosphate synthase</fullName>
    </alternativeName>
</protein>
<keyword evidence="2 5" id="KW-0560">Oxidoreductase</keyword>
<comment type="cofactor">
    <cofactor evidence="2">
        <name>FMN</name>
        <dbReference type="ChEBI" id="CHEBI:58210"/>
    </cofactor>
    <text evidence="2">Binds 1 FMN per subunit.</text>
</comment>
<dbReference type="NCBIfam" id="TIGR00558">
    <property type="entry name" value="pdxH"/>
    <property type="match status" value="1"/>
</dbReference>
<dbReference type="GO" id="GO:0004733">
    <property type="term" value="F:pyridoxamine phosphate oxidase activity"/>
    <property type="evidence" value="ECO:0007669"/>
    <property type="project" value="UniProtKB-UniRule"/>
</dbReference>
<proteinExistence type="inferred from homology"/>
<dbReference type="InterPro" id="IPR019740">
    <property type="entry name" value="Pyridox_Oxase_CS"/>
</dbReference>
<dbReference type="AlphaFoldDB" id="A0A9Q9F3M8"/>
<feature type="binding site" evidence="2">
    <location>
        <position position="45"/>
    </location>
    <ligand>
        <name>substrate</name>
    </ligand>
</feature>
<evidence type="ECO:0000313" key="6">
    <source>
        <dbReference type="EMBL" id="UTO56078.1"/>
    </source>
</evidence>
<feature type="binding site" evidence="2">
    <location>
        <position position="61"/>
    </location>
    <ligand>
        <name>FMN</name>
        <dbReference type="ChEBI" id="CHEBI:58210"/>
    </ligand>
</feature>
<evidence type="ECO:0000259" key="4">
    <source>
        <dbReference type="Pfam" id="PF10590"/>
    </source>
</evidence>
<dbReference type="Pfam" id="PF01243">
    <property type="entry name" value="PNPOx_N"/>
    <property type="match status" value="1"/>
</dbReference>
<dbReference type="InterPro" id="IPR011576">
    <property type="entry name" value="Pyridox_Oxase_N"/>
</dbReference>
<dbReference type="Proteomes" id="UP001059985">
    <property type="component" value="Chromosome"/>
</dbReference>
<dbReference type="PROSITE" id="PS01064">
    <property type="entry name" value="PYRIDOX_OXIDASE"/>
    <property type="match status" value="1"/>
</dbReference>
<dbReference type="EMBL" id="CP089286">
    <property type="protein sequence ID" value="UTO55158.1"/>
    <property type="molecule type" value="Genomic_DNA"/>
</dbReference>
<dbReference type="EMBL" id="CP089285">
    <property type="protein sequence ID" value="UTO56078.1"/>
    <property type="molecule type" value="Genomic_DNA"/>
</dbReference>
<evidence type="ECO:0000313" key="7">
    <source>
        <dbReference type="Proteomes" id="UP001059822"/>
    </source>
</evidence>
<feature type="binding site" evidence="2">
    <location>
        <begin position="55"/>
        <end position="56"/>
    </location>
    <ligand>
        <name>FMN</name>
        <dbReference type="ChEBI" id="CHEBI:58210"/>
    </ligand>
</feature>
<evidence type="ECO:0000259" key="3">
    <source>
        <dbReference type="Pfam" id="PF01243"/>
    </source>
</evidence>
<dbReference type="GO" id="GO:0008615">
    <property type="term" value="P:pyridoxine biosynthetic process"/>
    <property type="evidence" value="ECO:0007669"/>
    <property type="project" value="UniProtKB-UniRule"/>
</dbReference>
<sequence>MKDPIKLFGLWYNEMLKFPCKEPTSMVLATCGKDLKPSARVVLLKRYDDSGFVFFTNCNSKKGRDIAYNPYVALVFDWRFISKQVRIEGKIELLTSEESDAYYASRMRGSKISAWCSKQSSILKNRDKLLASMKDMDQKFEYKNIPRPDYWVGMKVIPRLIEFWQEGNDRLHTRHQYNKLKSNVWKVVELYP</sequence>
<evidence type="ECO:0000313" key="8">
    <source>
        <dbReference type="Proteomes" id="UP001059985"/>
    </source>
</evidence>
<feature type="binding site" evidence="2">
    <location>
        <position position="62"/>
    </location>
    <ligand>
        <name>FMN</name>
        <dbReference type="ChEBI" id="CHEBI:58210"/>
    </ligand>
</feature>
<feature type="binding site" evidence="2">
    <location>
        <position position="106"/>
    </location>
    <ligand>
        <name>substrate</name>
    </ligand>
</feature>
<dbReference type="PANTHER" id="PTHR10851">
    <property type="entry name" value="PYRIDOXINE-5-PHOSPHATE OXIDASE"/>
    <property type="match status" value="1"/>
</dbReference>
<comment type="catalytic activity">
    <reaction evidence="2">
        <text>pyridoxine 5'-phosphate + O2 = pyridoxal 5'-phosphate + H2O2</text>
        <dbReference type="Rhea" id="RHEA:15149"/>
        <dbReference type="ChEBI" id="CHEBI:15379"/>
        <dbReference type="ChEBI" id="CHEBI:16240"/>
        <dbReference type="ChEBI" id="CHEBI:58589"/>
        <dbReference type="ChEBI" id="CHEBI:597326"/>
        <dbReference type="EC" id="1.4.3.5"/>
    </reaction>
</comment>
<keyword evidence="2" id="KW-0288">FMN</keyword>
<keyword evidence="8" id="KW-1185">Reference proteome</keyword>
<dbReference type="NCBIfam" id="NF004231">
    <property type="entry name" value="PRK05679.1"/>
    <property type="match status" value="1"/>
</dbReference>
<dbReference type="EC" id="1.4.3.5" evidence="2"/>
<dbReference type="RefSeq" id="WP_218194265.1">
    <property type="nucleotide sequence ID" value="NZ_CP060793.1"/>
</dbReference>
<comment type="pathway">
    <text evidence="2">Cofactor metabolism; pyridoxal 5'-phosphate salvage; pyridoxal 5'-phosphate from pyridoxamine 5'-phosphate: step 1/1.</text>
</comment>
<keyword evidence="2" id="KW-0285">Flavoprotein</keyword>
<feature type="binding site" evidence="2">
    <location>
        <position position="164"/>
    </location>
    <ligand>
        <name>FMN</name>
        <dbReference type="ChEBI" id="CHEBI:58210"/>
    </ligand>
</feature>
<comment type="catalytic activity">
    <reaction evidence="2">
        <text>pyridoxamine 5'-phosphate + O2 + H2O = pyridoxal 5'-phosphate + H2O2 + NH4(+)</text>
        <dbReference type="Rhea" id="RHEA:15817"/>
        <dbReference type="ChEBI" id="CHEBI:15377"/>
        <dbReference type="ChEBI" id="CHEBI:15379"/>
        <dbReference type="ChEBI" id="CHEBI:16240"/>
        <dbReference type="ChEBI" id="CHEBI:28938"/>
        <dbReference type="ChEBI" id="CHEBI:58451"/>
        <dbReference type="ChEBI" id="CHEBI:597326"/>
        <dbReference type="EC" id="1.4.3.5"/>
    </reaction>
</comment>
<keyword evidence="1 2" id="KW-0664">Pyridoxine biosynthesis</keyword>
<organism evidence="5 7">
    <name type="scientific">Neoehrlichia mikurensis</name>
    <dbReference type="NCBI Taxonomy" id="89586"/>
    <lineage>
        <taxon>Bacteria</taxon>
        <taxon>Pseudomonadati</taxon>
        <taxon>Pseudomonadota</taxon>
        <taxon>Alphaproteobacteria</taxon>
        <taxon>Rickettsiales</taxon>
        <taxon>Anaplasmataceae</taxon>
        <taxon>Candidatus Neoehrlichia</taxon>
    </lineage>
</organism>
<feature type="binding site" evidence="2">
    <location>
        <begin position="119"/>
        <end position="120"/>
    </location>
    <ligand>
        <name>FMN</name>
        <dbReference type="ChEBI" id="CHEBI:58210"/>
    </ligand>
</feature>
<feature type="binding site" evidence="2">
    <location>
        <position position="110"/>
    </location>
    <ligand>
        <name>substrate</name>
    </ligand>
</feature>
<dbReference type="PIRSF" id="PIRSF000190">
    <property type="entry name" value="Pyd_amn-ph_oxd"/>
    <property type="match status" value="1"/>
</dbReference>
<feature type="binding site" evidence="2">
    <location>
        <position position="84"/>
    </location>
    <ligand>
        <name>FMN</name>
        <dbReference type="ChEBI" id="CHEBI:58210"/>
    </ligand>
</feature>
<feature type="binding site" evidence="2">
    <location>
        <position position="174"/>
    </location>
    <ligand>
        <name>FMN</name>
        <dbReference type="ChEBI" id="CHEBI:58210"/>
    </ligand>
</feature>
<dbReference type="InterPro" id="IPR000659">
    <property type="entry name" value="Pyridox_Oxase"/>
</dbReference>
<feature type="binding site" evidence="2">
    <location>
        <begin position="40"/>
        <end position="45"/>
    </location>
    <ligand>
        <name>FMN</name>
        <dbReference type="ChEBI" id="CHEBI:58210"/>
    </ligand>
</feature>
<gene>
    <name evidence="2 5" type="primary">pdxH</name>
    <name evidence="6" type="ORF">LUA81_03040</name>
    <name evidence="5" type="ORF">LUA82_03065</name>
</gene>
<dbReference type="PANTHER" id="PTHR10851:SF0">
    <property type="entry name" value="PYRIDOXINE-5'-PHOSPHATE OXIDASE"/>
    <property type="match status" value="1"/>
</dbReference>
<evidence type="ECO:0000256" key="1">
    <source>
        <dbReference type="ARBA" id="ARBA00023096"/>
    </source>
</evidence>
<comment type="pathway">
    <text evidence="2">Cofactor metabolism; pyridoxal 5'-phosphate salvage; pyridoxal 5'-phosphate from pyridoxine 5'-phosphate: step 1/1.</text>
</comment>
<reference evidence="5" key="1">
    <citation type="journal article" date="2022" name="Microorganisms">
        <title>Assembly and Comparison of Ca. Neoehrlichia mikurensis Genomes.</title>
        <authorList>
            <person name="Azagi T."/>
            <person name="Dirks R.P."/>
            <person name="Yebra-Pimentel E.S."/>
            <person name="Schaap P.J."/>
            <person name="Koehorst J.J."/>
            <person name="Esser H.J."/>
            <person name="Sprong H."/>
        </authorList>
    </citation>
    <scope>NUCLEOTIDE SEQUENCE</scope>
    <source>
        <strain evidence="6">18-2804</strain>
        <strain evidence="5">18-2837</strain>
    </source>
</reference>
<comment type="similarity">
    <text evidence="2">Belongs to the pyridoxamine 5'-phosphate oxidase family.</text>
</comment>
<evidence type="ECO:0000313" key="5">
    <source>
        <dbReference type="EMBL" id="UTO55158.1"/>
    </source>
</evidence>
<name>A0A9Q9F3M8_9RICK</name>
<dbReference type="HAMAP" id="MF_01629">
    <property type="entry name" value="PdxH"/>
    <property type="match status" value="1"/>
</dbReference>
<feature type="binding site" evidence="2">
    <location>
        <begin position="170"/>
        <end position="172"/>
    </location>
    <ligand>
        <name>substrate</name>
    </ligand>
</feature>
<dbReference type="InterPro" id="IPR019576">
    <property type="entry name" value="Pyridoxamine_oxidase_dimer_C"/>
</dbReference>